<dbReference type="GO" id="GO:0002143">
    <property type="term" value="P:tRNA wobble position uridine thiolation"/>
    <property type="evidence" value="ECO:0007669"/>
    <property type="project" value="TreeGrafter"/>
</dbReference>
<evidence type="ECO:0000259" key="12">
    <source>
        <dbReference type="Pfam" id="PF20259"/>
    </source>
</evidence>
<feature type="region of interest" description="Interaction with tRNA" evidence="10">
    <location>
        <begin position="153"/>
        <end position="155"/>
    </location>
</feature>
<feature type="binding site" evidence="10">
    <location>
        <position position="36"/>
    </location>
    <ligand>
        <name>ATP</name>
        <dbReference type="ChEBI" id="CHEBI:30616"/>
    </ligand>
</feature>
<dbReference type="Proteomes" id="UP001335720">
    <property type="component" value="Chromosome"/>
</dbReference>
<dbReference type="Pfam" id="PF20258">
    <property type="entry name" value="tRNA_Me_trans_C"/>
    <property type="match status" value="1"/>
</dbReference>
<evidence type="ECO:0000256" key="1">
    <source>
        <dbReference type="ARBA" id="ARBA00022490"/>
    </source>
</evidence>
<dbReference type="Gene3D" id="2.30.30.280">
    <property type="entry name" value="Adenine nucleotide alpha hydrolases-like domains"/>
    <property type="match status" value="1"/>
</dbReference>
<dbReference type="InterPro" id="IPR023382">
    <property type="entry name" value="MnmA-like_central_sf"/>
</dbReference>
<feature type="active site" description="Cysteine persulfide intermediate" evidence="10">
    <location>
        <position position="203"/>
    </location>
</feature>
<evidence type="ECO:0000256" key="5">
    <source>
        <dbReference type="ARBA" id="ARBA00022741"/>
    </source>
</evidence>
<dbReference type="InterPro" id="IPR014729">
    <property type="entry name" value="Rossmann-like_a/b/a_fold"/>
</dbReference>
<name>A0AA48KXJ1_9FIRM</name>
<feature type="region of interest" description="Interaction with tRNA" evidence="10">
    <location>
        <begin position="309"/>
        <end position="310"/>
    </location>
</feature>
<feature type="binding site" evidence="10">
    <location>
        <position position="129"/>
    </location>
    <ligand>
        <name>ATP</name>
        <dbReference type="ChEBI" id="CHEBI:30616"/>
    </ligand>
</feature>
<keyword evidence="4 10" id="KW-0819">tRNA processing</keyword>
<dbReference type="NCBIfam" id="NF001138">
    <property type="entry name" value="PRK00143.1"/>
    <property type="match status" value="1"/>
</dbReference>
<dbReference type="InterPro" id="IPR046885">
    <property type="entry name" value="MnmA-like_C"/>
</dbReference>
<feature type="site" description="Interaction with tRNA" evidence="10">
    <location>
        <position position="342"/>
    </location>
</feature>
<evidence type="ECO:0000259" key="11">
    <source>
        <dbReference type="Pfam" id="PF20258"/>
    </source>
</evidence>
<dbReference type="Gene3D" id="3.40.50.620">
    <property type="entry name" value="HUPs"/>
    <property type="match status" value="1"/>
</dbReference>
<feature type="binding site" evidence="10">
    <location>
        <begin position="10"/>
        <end position="17"/>
    </location>
    <ligand>
        <name>ATP</name>
        <dbReference type="ChEBI" id="CHEBI:30616"/>
    </ligand>
</feature>
<evidence type="ECO:0000256" key="7">
    <source>
        <dbReference type="ARBA" id="ARBA00022884"/>
    </source>
</evidence>
<keyword evidence="3 10" id="KW-0808">Transferase</keyword>
<reference evidence="13" key="1">
    <citation type="journal article" date="2023" name="ISME J.">
        <title>Emergence of putative energy parasites within Clostridia revealed by genome analysis of a novel endosymbiotic clade.</title>
        <authorList>
            <person name="Takahashi K."/>
            <person name="Kuwahara H."/>
            <person name="Horikawa Y."/>
            <person name="Izawa K."/>
            <person name="Kato D."/>
            <person name="Inagaki T."/>
            <person name="Yuki M."/>
            <person name="Ohkuma M."/>
            <person name="Hongoh Y."/>
        </authorList>
    </citation>
    <scope>NUCLEOTIDE SEQUENCE</scope>
    <source>
        <strain evidence="13">RsTa-C01</strain>
    </source>
</reference>
<evidence type="ECO:0000256" key="2">
    <source>
        <dbReference type="ARBA" id="ARBA00022555"/>
    </source>
</evidence>
<dbReference type="EC" id="2.8.1.13" evidence="10"/>
<comment type="caution">
    <text evidence="10">Lacks conserved residue(s) required for the propagation of feature annotation.</text>
</comment>
<dbReference type="InterPro" id="IPR004506">
    <property type="entry name" value="MnmA-like"/>
</dbReference>
<comment type="subcellular location">
    <subcellularLocation>
        <location evidence="10">Cytoplasm</location>
    </subcellularLocation>
</comment>
<comment type="function">
    <text evidence="10">Catalyzes the 2-thiolation of uridine at the wobble position (U34) of tRNA, leading to the formation of s(2)U34.</text>
</comment>
<dbReference type="HAMAP" id="MF_00144">
    <property type="entry name" value="tRNA_thiouridyl_MnmA"/>
    <property type="match status" value="1"/>
</dbReference>
<dbReference type="CDD" id="cd01998">
    <property type="entry name" value="MnmA_TRMU-like"/>
    <property type="match status" value="1"/>
</dbReference>
<dbReference type="GO" id="GO:0005737">
    <property type="term" value="C:cytoplasm"/>
    <property type="evidence" value="ECO:0007669"/>
    <property type="project" value="UniProtKB-SubCell"/>
</dbReference>
<dbReference type="GO" id="GO:0005524">
    <property type="term" value="F:ATP binding"/>
    <property type="evidence" value="ECO:0007669"/>
    <property type="project" value="UniProtKB-KW"/>
</dbReference>
<accession>A0AA48KXJ1</accession>
<keyword evidence="7 10" id="KW-0694">RNA-binding</keyword>
<dbReference type="EMBL" id="AP027925">
    <property type="protein sequence ID" value="BED92458.1"/>
    <property type="molecule type" value="Genomic_DNA"/>
</dbReference>
<feature type="domain" description="tRNA-specific 2-thiouridylase MnmA-like C-terminal" evidence="11">
    <location>
        <begin position="283"/>
        <end position="358"/>
    </location>
</feature>
<keyword evidence="5 10" id="KW-0547">Nucleotide-binding</keyword>
<comment type="similarity">
    <text evidence="10">Belongs to the MnmA/TRMU family.</text>
</comment>
<evidence type="ECO:0000256" key="8">
    <source>
        <dbReference type="ARBA" id="ARBA00023157"/>
    </source>
</evidence>
<evidence type="ECO:0000256" key="6">
    <source>
        <dbReference type="ARBA" id="ARBA00022840"/>
    </source>
</evidence>
<keyword evidence="1 10" id="KW-0963">Cytoplasm</keyword>
<dbReference type="PANTHER" id="PTHR11933:SF5">
    <property type="entry name" value="MITOCHONDRIAL TRNA-SPECIFIC 2-THIOURIDYLASE 1"/>
    <property type="match status" value="1"/>
</dbReference>
<dbReference type="KEGG" id="ptrh:RsTaC01_0189"/>
<dbReference type="Pfam" id="PF20259">
    <property type="entry name" value="tRNA_Me_trans_M"/>
    <property type="match status" value="1"/>
</dbReference>
<dbReference type="FunFam" id="3.40.50.620:FF:000115">
    <property type="entry name" value="tRNA-specific 2-thiouridylase MnmA"/>
    <property type="match status" value="1"/>
</dbReference>
<dbReference type="AlphaFoldDB" id="A0AA48KXJ1"/>
<keyword evidence="2 10" id="KW-0820">tRNA-binding</keyword>
<feature type="site" description="Interaction with tRNA" evidence="10">
    <location>
        <position position="130"/>
    </location>
</feature>
<proteinExistence type="inferred from homology"/>
<comment type="catalytic activity">
    <reaction evidence="9 10">
        <text>S-sulfanyl-L-cysteinyl-[protein] + uridine(34) in tRNA + AH2 + ATP = 2-thiouridine(34) in tRNA + L-cysteinyl-[protein] + A + AMP + diphosphate + H(+)</text>
        <dbReference type="Rhea" id="RHEA:47032"/>
        <dbReference type="Rhea" id="RHEA-COMP:10131"/>
        <dbReference type="Rhea" id="RHEA-COMP:11726"/>
        <dbReference type="Rhea" id="RHEA-COMP:11727"/>
        <dbReference type="Rhea" id="RHEA-COMP:11728"/>
        <dbReference type="ChEBI" id="CHEBI:13193"/>
        <dbReference type="ChEBI" id="CHEBI:15378"/>
        <dbReference type="ChEBI" id="CHEBI:17499"/>
        <dbReference type="ChEBI" id="CHEBI:29950"/>
        <dbReference type="ChEBI" id="CHEBI:30616"/>
        <dbReference type="ChEBI" id="CHEBI:33019"/>
        <dbReference type="ChEBI" id="CHEBI:61963"/>
        <dbReference type="ChEBI" id="CHEBI:65315"/>
        <dbReference type="ChEBI" id="CHEBI:87170"/>
        <dbReference type="ChEBI" id="CHEBI:456215"/>
        <dbReference type="EC" id="2.8.1.13"/>
    </reaction>
</comment>
<evidence type="ECO:0000256" key="10">
    <source>
        <dbReference type="HAMAP-Rule" id="MF_00144"/>
    </source>
</evidence>
<sequence>MSKQKKILIAMSGGLDSSVSAYLIKNLGYQCTGVTMKLFEDEDNFSNSQKTCCSISDVEDARNVANLLDIPYYVFNFKNEFKQKVIKKFINDYEIGLTPNPCIDCNRYIKFGKLLEKTQELDFNYIATGHYARIEYDICSNRYLLKKAIDKTKDQSYFLYSMTQKQLSKTIFPLENLEKTYVKEIARKNNFLNYKKKDSQDICFVQNKKYFDFIKNNTKKSYKNGNFIDKNNCILGKHKNHICYTIGQRKGLGISFKEPLYVVSKKYFNNTITLGIFEELFSKSLEATNINLISCENLKTKIKAKAKIRYNQEEQPCLVEQVEGDKLHVEFEKLQKAITPGQAVVIYQNDIVIGGGTIMEFSPN</sequence>
<dbReference type="InterPro" id="IPR046884">
    <property type="entry name" value="MnmA-like_central"/>
</dbReference>
<evidence type="ECO:0000313" key="13">
    <source>
        <dbReference type="EMBL" id="BED92458.1"/>
    </source>
</evidence>
<keyword evidence="6 10" id="KW-0067">ATP-binding</keyword>
<dbReference type="PANTHER" id="PTHR11933">
    <property type="entry name" value="TRNA 5-METHYLAMINOMETHYL-2-THIOURIDYLATE -METHYLTRANSFERASE"/>
    <property type="match status" value="1"/>
</dbReference>
<dbReference type="Gene3D" id="2.40.30.10">
    <property type="entry name" value="Translation factors"/>
    <property type="match status" value="1"/>
</dbReference>
<evidence type="ECO:0000256" key="9">
    <source>
        <dbReference type="ARBA" id="ARBA00051542"/>
    </source>
</evidence>
<evidence type="ECO:0000256" key="3">
    <source>
        <dbReference type="ARBA" id="ARBA00022679"/>
    </source>
</evidence>
<dbReference type="Pfam" id="PF03054">
    <property type="entry name" value="tRNA_Me_trans"/>
    <property type="match status" value="1"/>
</dbReference>
<protein>
    <recommendedName>
        <fullName evidence="10">tRNA-specific 2-thiouridylase MnmA</fullName>
        <ecNumber evidence="10">2.8.1.13</ecNumber>
    </recommendedName>
</protein>
<gene>
    <name evidence="10" type="primary">mnmA</name>
    <name evidence="13" type="ORF">RsTaC01_0189</name>
</gene>
<feature type="active site" description="Nucleophile" evidence="10">
    <location>
        <position position="105"/>
    </location>
</feature>
<evidence type="ECO:0000256" key="4">
    <source>
        <dbReference type="ARBA" id="ARBA00022694"/>
    </source>
</evidence>
<dbReference type="GO" id="GO:0103016">
    <property type="term" value="F:tRNA-uridine 2-sulfurtransferase activity"/>
    <property type="evidence" value="ECO:0007669"/>
    <property type="project" value="UniProtKB-EC"/>
</dbReference>
<keyword evidence="8" id="KW-1015">Disulfide bond</keyword>
<feature type="domain" description="tRNA-specific 2-thiouridylase MnmA-like central" evidence="12">
    <location>
        <begin position="212"/>
        <end position="275"/>
    </location>
</feature>
<organism evidence="13">
    <name type="scientific">Candidatus Paraimprobicoccus trichonymphae</name>
    <dbReference type="NCBI Taxonomy" id="3033793"/>
    <lineage>
        <taxon>Bacteria</taxon>
        <taxon>Bacillati</taxon>
        <taxon>Bacillota</taxon>
        <taxon>Clostridia</taxon>
        <taxon>Candidatus Paraimprobicoccus</taxon>
    </lineage>
</organism>
<dbReference type="SUPFAM" id="SSF52402">
    <property type="entry name" value="Adenine nucleotide alpha hydrolases-like"/>
    <property type="match status" value="1"/>
</dbReference>
<dbReference type="NCBIfam" id="TIGR00420">
    <property type="entry name" value="trmU"/>
    <property type="match status" value="1"/>
</dbReference>
<dbReference type="GO" id="GO:0000049">
    <property type="term" value="F:tRNA binding"/>
    <property type="evidence" value="ECO:0007669"/>
    <property type="project" value="UniProtKB-KW"/>
</dbReference>
<dbReference type="FunFam" id="2.40.30.10:FF:000023">
    <property type="entry name" value="tRNA-specific 2-thiouridylase MnmA"/>
    <property type="match status" value="1"/>
</dbReference>